<dbReference type="SUPFAM" id="SSF50494">
    <property type="entry name" value="Trypsin-like serine proteases"/>
    <property type="match status" value="1"/>
</dbReference>
<dbReference type="PROSITE" id="PS01180">
    <property type="entry name" value="CUB"/>
    <property type="match status" value="1"/>
</dbReference>
<dbReference type="OrthoDB" id="7726766at2759"/>
<dbReference type="PANTHER" id="PTHR24260">
    <property type="match status" value="1"/>
</dbReference>
<proteinExistence type="predicted"/>
<sequence>MAPLQCLASGGQVSLTYTCSSSLLTCCRFTGGCNSSSKGRVSEWRNPSYPQTDDNLPGLCTYTITPSSDTCYLRIEFTELVVPSSLTDACQDNSLTIYNQAEGSGSTLCGAFTGYSTYVRVQPAWLWFTQPVQLGLRIRTTPYKFSVKITQLPCAGVKPFSASSRQLRGLDFSDDKARQFVDPLFHQRPGPNFSPSPAQMLAYKQAAEQALRIQHSSSSFPASTAGLENEIANLAQDLALSDFYNNQQSFAANGVTNFQSNGPFNAASPYPTGLLDFNKFPNGGLANPQYGPGANQNNPHNFGGYTPEAFNVPLTNSQGLAPFLNHHGQTESFQGTYTPTPFGTTPSFASSTVGGLSTVLPTLASSPGSYYQTSSTARPFSSILPNVLNRPGVIFRPSIYSNGSSLSSNLEKLASLAAATNSIYTDGGAIPEHNNYLLTLGDLTDHSNIFTTYPSSTMSSPNSFSHTTPSPFYPYSSIDIINADDALSSVLSSTTAFPSYFTGTPRPTISSHSTGNTGISFPYGNSGGTFTTEPGLVSTTTDRFGLTHPTTTISGLPFSSTTSNLPGITTTVPINHKVGSHLVNTTPGNDYHLNQIFSTHRPTTITNRPYLSHNQTPLRNTVIRGSGSSVNPNSAQTISTIFQSYLSRHSLLGGTSPIASLSTRLAGSATVSDINRLSFMGLIILQADPNSYYACGAILINPNYAFTPARCLLRKGLSTRYTIRVLFGADRAILQTSTLAQVFANPISRAVSKVIFHPMVDHTTLRYDLAVLRIAKPYTDVTAVTLPARGASFDGTNGLLIGWGIGTVPLGAAGPGVQPYTQLNSLSVTIKSNADCSKSWSSITNPYDLTGTKSVIYDEMICTLANSPSQGFCRGDEGGAVLVPSAGGGYILAGVLSGAHNDCVLQQKDGIPDIATRVTSFLDWLDAVTTEYMYTCGVNFYSFTYKQCAL</sequence>
<dbReference type="Pfam" id="PF00089">
    <property type="entry name" value="Trypsin"/>
    <property type="match status" value="1"/>
</dbReference>
<dbReference type="RefSeq" id="XP_018013806.1">
    <property type="nucleotide sequence ID" value="XM_018158317.2"/>
</dbReference>
<dbReference type="Gene3D" id="2.40.10.10">
    <property type="entry name" value="Trypsin-like serine proteases"/>
    <property type="match status" value="1"/>
</dbReference>
<feature type="domain" description="CUB" evidence="3">
    <location>
        <begin position="33"/>
        <end position="110"/>
    </location>
</feature>
<accession>A0A8B7NKJ1</accession>
<gene>
    <name evidence="6" type="primary">LOC108670827</name>
</gene>
<evidence type="ECO:0000256" key="2">
    <source>
        <dbReference type="PROSITE-ProRule" id="PRU00059"/>
    </source>
</evidence>
<evidence type="ECO:0000259" key="3">
    <source>
        <dbReference type="PROSITE" id="PS01180"/>
    </source>
</evidence>
<evidence type="ECO:0000313" key="6">
    <source>
        <dbReference type="RefSeq" id="XP_018013806.1"/>
    </source>
</evidence>
<name>A0A8B7NKJ1_HYAAZ</name>
<dbReference type="InterPro" id="IPR001254">
    <property type="entry name" value="Trypsin_dom"/>
</dbReference>
<evidence type="ECO:0000313" key="5">
    <source>
        <dbReference type="Proteomes" id="UP000694843"/>
    </source>
</evidence>
<dbReference type="InterPro" id="IPR000859">
    <property type="entry name" value="CUB_dom"/>
</dbReference>
<keyword evidence="1 2" id="KW-1015">Disulfide bond</keyword>
<protein>
    <submittedName>
        <fullName evidence="6">Uncharacterized protein LOC108670827</fullName>
    </submittedName>
</protein>
<evidence type="ECO:0000256" key="1">
    <source>
        <dbReference type="ARBA" id="ARBA00023157"/>
    </source>
</evidence>
<dbReference type="KEGG" id="hazt:108670827"/>
<dbReference type="PROSITE" id="PS50240">
    <property type="entry name" value="TRYPSIN_DOM"/>
    <property type="match status" value="1"/>
</dbReference>
<dbReference type="InterPro" id="IPR009003">
    <property type="entry name" value="Peptidase_S1_PA"/>
</dbReference>
<keyword evidence="5" id="KW-1185">Reference proteome</keyword>
<feature type="disulfide bond" evidence="2">
    <location>
        <begin position="33"/>
        <end position="60"/>
    </location>
</feature>
<dbReference type="PANTHER" id="PTHR24260:SF136">
    <property type="entry name" value="GH08193P-RELATED"/>
    <property type="match status" value="1"/>
</dbReference>
<dbReference type="GO" id="GO:0006508">
    <property type="term" value="P:proteolysis"/>
    <property type="evidence" value="ECO:0007669"/>
    <property type="project" value="InterPro"/>
</dbReference>
<dbReference type="PRINTS" id="PR00722">
    <property type="entry name" value="CHYMOTRYPSIN"/>
</dbReference>
<evidence type="ECO:0000259" key="4">
    <source>
        <dbReference type="PROSITE" id="PS50240"/>
    </source>
</evidence>
<dbReference type="Proteomes" id="UP000694843">
    <property type="component" value="Unplaced"/>
</dbReference>
<organism evidence="5 6">
    <name type="scientific">Hyalella azteca</name>
    <name type="common">Amphipod</name>
    <dbReference type="NCBI Taxonomy" id="294128"/>
    <lineage>
        <taxon>Eukaryota</taxon>
        <taxon>Metazoa</taxon>
        <taxon>Ecdysozoa</taxon>
        <taxon>Arthropoda</taxon>
        <taxon>Crustacea</taxon>
        <taxon>Multicrustacea</taxon>
        <taxon>Malacostraca</taxon>
        <taxon>Eumalacostraca</taxon>
        <taxon>Peracarida</taxon>
        <taxon>Amphipoda</taxon>
        <taxon>Senticaudata</taxon>
        <taxon>Talitrida</taxon>
        <taxon>Talitroidea</taxon>
        <taxon>Hyalellidae</taxon>
        <taxon>Hyalella</taxon>
    </lineage>
</organism>
<feature type="domain" description="Peptidase S1" evidence="4">
    <location>
        <begin position="651"/>
        <end position="930"/>
    </location>
</feature>
<dbReference type="GO" id="GO:0004252">
    <property type="term" value="F:serine-type endopeptidase activity"/>
    <property type="evidence" value="ECO:0007669"/>
    <property type="project" value="InterPro"/>
</dbReference>
<dbReference type="InterPro" id="IPR051333">
    <property type="entry name" value="CLIP_Serine_Protease"/>
</dbReference>
<reference evidence="6" key="1">
    <citation type="submission" date="2025-08" db="UniProtKB">
        <authorList>
            <consortium name="RefSeq"/>
        </authorList>
    </citation>
    <scope>IDENTIFICATION</scope>
    <source>
        <tissue evidence="6">Whole organism</tissue>
    </source>
</reference>
<dbReference type="GeneID" id="108670827"/>
<comment type="caution">
    <text evidence="2">Lacks conserved residue(s) required for the propagation of feature annotation.</text>
</comment>
<dbReference type="InterPro" id="IPR001314">
    <property type="entry name" value="Peptidase_S1A"/>
</dbReference>
<dbReference type="SMART" id="SM00020">
    <property type="entry name" value="Tryp_SPc"/>
    <property type="match status" value="1"/>
</dbReference>
<dbReference type="AlphaFoldDB" id="A0A8B7NKJ1"/>
<dbReference type="InterPro" id="IPR043504">
    <property type="entry name" value="Peptidase_S1_PA_chymotrypsin"/>
</dbReference>